<dbReference type="RefSeq" id="WP_146568646.1">
    <property type="nucleotide sequence ID" value="NZ_SIHJ01000005.1"/>
</dbReference>
<comment type="caution">
    <text evidence="1">The sequence shown here is derived from an EMBL/GenBank/DDBJ whole genome shotgun (WGS) entry which is preliminary data.</text>
</comment>
<keyword evidence="2" id="KW-1185">Reference proteome</keyword>
<gene>
    <name evidence="1" type="ORF">KOR34_48430</name>
</gene>
<proteinExistence type="predicted"/>
<sequence>MCRYATTNYKSHFACFDCRKAFKKTSIADWTRRRGLDDAFRRFQMTRGREHLTKLEAQLGTTLQGIFDAYLADVSKCPQCDRRMAAMGLDFKAPRMNDVEAWEIVQALYDHGFAFQGCGCDVGYAPPEKRSGLEDFFREHERESDGLRLLARFRSARK</sequence>
<accession>A0A5C5UXW7</accession>
<dbReference type="OrthoDB" id="69438at2"/>
<evidence type="ECO:0000313" key="2">
    <source>
        <dbReference type="Proteomes" id="UP000316714"/>
    </source>
</evidence>
<evidence type="ECO:0000313" key="1">
    <source>
        <dbReference type="EMBL" id="TWT30285.1"/>
    </source>
</evidence>
<reference evidence="1 2" key="1">
    <citation type="submission" date="2019-02" db="EMBL/GenBank/DDBJ databases">
        <title>Deep-cultivation of Planctomycetes and their phenomic and genomic characterization uncovers novel biology.</title>
        <authorList>
            <person name="Wiegand S."/>
            <person name="Jogler M."/>
            <person name="Boedeker C."/>
            <person name="Pinto D."/>
            <person name="Vollmers J."/>
            <person name="Rivas-Marin E."/>
            <person name="Kohn T."/>
            <person name="Peeters S.H."/>
            <person name="Heuer A."/>
            <person name="Rast P."/>
            <person name="Oberbeckmann S."/>
            <person name="Bunk B."/>
            <person name="Jeske O."/>
            <person name="Meyerdierks A."/>
            <person name="Storesund J.E."/>
            <person name="Kallscheuer N."/>
            <person name="Luecker S."/>
            <person name="Lage O.M."/>
            <person name="Pohl T."/>
            <person name="Merkel B.J."/>
            <person name="Hornburger P."/>
            <person name="Mueller R.-W."/>
            <person name="Bruemmer F."/>
            <person name="Labrenz M."/>
            <person name="Spormann A.M."/>
            <person name="Op Den Camp H."/>
            <person name="Overmann J."/>
            <person name="Amann R."/>
            <person name="Jetten M.S.M."/>
            <person name="Mascher T."/>
            <person name="Medema M.H."/>
            <person name="Devos D.P."/>
            <person name="Kaster A.-K."/>
            <person name="Ovreas L."/>
            <person name="Rohde M."/>
            <person name="Galperin M.Y."/>
            <person name="Jogler C."/>
        </authorList>
    </citation>
    <scope>NUCLEOTIDE SEQUENCE [LARGE SCALE GENOMIC DNA]</scope>
    <source>
        <strain evidence="1 2">KOR34</strain>
    </source>
</reference>
<organism evidence="1 2">
    <name type="scientific">Posidoniimonas corsicana</name>
    <dbReference type="NCBI Taxonomy" id="1938618"/>
    <lineage>
        <taxon>Bacteria</taxon>
        <taxon>Pseudomonadati</taxon>
        <taxon>Planctomycetota</taxon>
        <taxon>Planctomycetia</taxon>
        <taxon>Pirellulales</taxon>
        <taxon>Lacipirellulaceae</taxon>
        <taxon>Posidoniimonas</taxon>
    </lineage>
</organism>
<dbReference type="Proteomes" id="UP000316714">
    <property type="component" value="Unassembled WGS sequence"/>
</dbReference>
<dbReference type="EMBL" id="SIHJ01000005">
    <property type="protein sequence ID" value="TWT30285.1"/>
    <property type="molecule type" value="Genomic_DNA"/>
</dbReference>
<protein>
    <submittedName>
        <fullName evidence="1">Uncharacterized protein</fullName>
    </submittedName>
</protein>
<name>A0A5C5UXW7_9BACT</name>
<dbReference type="AlphaFoldDB" id="A0A5C5UXW7"/>